<feature type="transmembrane region" description="Helical" evidence="7">
    <location>
        <begin position="176"/>
        <end position="193"/>
    </location>
</feature>
<dbReference type="KEGG" id="bpg:Bathy17g01860"/>
<dbReference type="AlphaFoldDB" id="K8ER26"/>
<keyword evidence="4 7" id="KW-1133">Transmembrane helix</keyword>
<evidence type="ECO:0000256" key="3">
    <source>
        <dbReference type="ARBA" id="ARBA00022692"/>
    </source>
</evidence>
<evidence type="ECO:0000313" key="9">
    <source>
        <dbReference type="Proteomes" id="UP000198341"/>
    </source>
</evidence>
<dbReference type="InterPro" id="IPR038770">
    <property type="entry name" value="Na+/solute_symporter_sf"/>
</dbReference>
<keyword evidence="9" id="KW-1185">Reference proteome</keyword>
<sequence length="418" mass="45897">MGTRNKETEILAKQIASNVLLFFLVFGLAVTVDPIAFKKRFKKPLPLCIGLICQFLILPLLGFVSCKVFFKNEPLYGIPLIATASSPGGSYSNWWCSIFNADLPLSMAMTTSSSLLSALTLPANILLYTELAFPKETQVKLSWDGLFTTISLVIVGIFSGLFVGKTYPRYTQKLNALGNACGVALVLMGFFLSSNSSAPIWDRDWKFYVGVTLPCVLGLMISLATARVCRLKRPSCLAVAIEVCYQNTAIPLAVILNSFSDDPKYCNGGEEGTDEKMCDAVGLALGVPTYYQTVQIFSLAVCCLCCWKGGWTLAPKDESFFNVIGKNYQVAEKEDDGEEDENDEEAMRSRRRSTRRSDFATAANTTTDNNTSSSADLEDPYAIDVRSYRLSSKGSEMVAIALEDDKNEDIDAPVADYR</sequence>
<feature type="compositionally biased region" description="Acidic residues" evidence="6">
    <location>
        <begin position="333"/>
        <end position="344"/>
    </location>
</feature>
<dbReference type="PANTHER" id="PTHR10361:SF28">
    <property type="entry name" value="P3 PROTEIN-RELATED"/>
    <property type="match status" value="1"/>
</dbReference>
<comment type="similarity">
    <text evidence="2">Belongs to the bile acid:sodium symporter (BASS) (TC 2.A.28) family.</text>
</comment>
<reference evidence="8 9" key="1">
    <citation type="submission" date="2011-10" db="EMBL/GenBank/DDBJ databases">
        <authorList>
            <person name="Genoscope - CEA"/>
        </authorList>
    </citation>
    <scope>NUCLEOTIDE SEQUENCE [LARGE SCALE GENOMIC DNA]</scope>
    <source>
        <strain evidence="8 9">RCC 1105</strain>
    </source>
</reference>
<dbReference type="Proteomes" id="UP000198341">
    <property type="component" value="Chromosome 17"/>
</dbReference>
<dbReference type="GO" id="GO:0009941">
    <property type="term" value="C:chloroplast envelope"/>
    <property type="evidence" value="ECO:0007669"/>
    <property type="project" value="UniProtKB-ARBA"/>
</dbReference>
<evidence type="ECO:0000256" key="1">
    <source>
        <dbReference type="ARBA" id="ARBA00004141"/>
    </source>
</evidence>
<evidence type="ECO:0000313" key="8">
    <source>
        <dbReference type="EMBL" id="CCO20486.1"/>
    </source>
</evidence>
<feature type="transmembrane region" description="Helical" evidence="7">
    <location>
        <begin position="205"/>
        <end position="224"/>
    </location>
</feature>
<dbReference type="GO" id="GO:0016020">
    <property type="term" value="C:membrane"/>
    <property type="evidence" value="ECO:0007669"/>
    <property type="project" value="UniProtKB-SubCell"/>
</dbReference>
<proteinExistence type="inferred from homology"/>
<dbReference type="GeneID" id="19011097"/>
<dbReference type="PANTHER" id="PTHR10361">
    <property type="entry name" value="SODIUM-BILE ACID COTRANSPORTER"/>
    <property type="match status" value="1"/>
</dbReference>
<dbReference type="Gene3D" id="1.20.1530.20">
    <property type="match status" value="1"/>
</dbReference>
<evidence type="ECO:0000256" key="7">
    <source>
        <dbReference type="SAM" id="Phobius"/>
    </source>
</evidence>
<dbReference type="RefSeq" id="XP_007508382.1">
    <property type="nucleotide sequence ID" value="XM_007508320.1"/>
</dbReference>
<name>K8ER26_9CHLO</name>
<keyword evidence="5 7" id="KW-0472">Membrane</keyword>
<protein>
    <submittedName>
        <fullName evidence="8">Bile Acid:Na+ symporter family</fullName>
    </submittedName>
</protein>
<dbReference type="OrthoDB" id="203097at2759"/>
<evidence type="ECO:0000256" key="6">
    <source>
        <dbReference type="SAM" id="MobiDB-lite"/>
    </source>
</evidence>
<dbReference type="eggNOG" id="KOG2718">
    <property type="taxonomic scope" value="Eukaryota"/>
</dbReference>
<comment type="subcellular location">
    <subcellularLocation>
        <location evidence="1">Membrane</location>
        <topology evidence="1">Multi-pass membrane protein</topology>
    </subcellularLocation>
</comment>
<dbReference type="Pfam" id="PF01758">
    <property type="entry name" value="SBF"/>
    <property type="match status" value="1"/>
</dbReference>
<feature type="compositionally biased region" description="Low complexity" evidence="6">
    <location>
        <begin position="359"/>
        <end position="375"/>
    </location>
</feature>
<dbReference type="InterPro" id="IPR004710">
    <property type="entry name" value="Bilac:Na_transpt"/>
</dbReference>
<feature type="transmembrane region" description="Helical" evidence="7">
    <location>
        <begin position="47"/>
        <end position="70"/>
    </location>
</feature>
<accession>K8ER26</accession>
<feature type="transmembrane region" description="Helical" evidence="7">
    <location>
        <begin position="145"/>
        <end position="164"/>
    </location>
</feature>
<dbReference type="InterPro" id="IPR002657">
    <property type="entry name" value="BilAc:Na_symport/Acr3"/>
</dbReference>
<feature type="transmembrane region" description="Helical" evidence="7">
    <location>
        <begin position="15"/>
        <end position="35"/>
    </location>
</feature>
<feature type="region of interest" description="Disordered" evidence="6">
    <location>
        <begin position="332"/>
        <end position="376"/>
    </location>
</feature>
<organism evidence="8 9">
    <name type="scientific">Bathycoccus prasinos</name>
    <dbReference type="NCBI Taxonomy" id="41875"/>
    <lineage>
        <taxon>Eukaryota</taxon>
        <taxon>Viridiplantae</taxon>
        <taxon>Chlorophyta</taxon>
        <taxon>Mamiellophyceae</taxon>
        <taxon>Mamiellales</taxon>
        <taxon>Bathycoccaceae</taxon>
        <taxon>Bathycoccus</taxon>
    </lineage>
</organism>
<evidence type="ECO:0000256" key="2">
    <source>
        <dbReference type="ARBA" id="ARBA00006528"/>
    </source>
</evidence>
<evidence type="ECO:0000256" key="4">
    <source>
        <dbReference type="ARBA" id="ARBA00022989"/>
    </source>
</evidence>
<gene>
    <name evidence="8" type="ordered locus">Bathy17g01860</name>
</gene>
<dbReference type="EMBL" id="FO082262">
    <property type="protein sequence ID" value="CCO20486.1"/>
    <property type="molecule type" value="Genomic_DNA"/>
</dbReference>
<evidence type="ECO:0000256" key="5">
    <source>
        <dbReference type="ARBA" id="ARBA00023136"/>
    </source>
</evidence>
<keyword evidence="3 7" id="KW-0812">Transmembrane</keyword>